<dbReference type="SUPFAM" id="SSF63817">
    <property type="entry name" value="Sortase"/>
    <property type="match status" value="1"/>
</dbReference>
<organism evidence="3">
    <name type="scientific">Proteinivorax hydrogeniformans</name>
    <dbReference type="NCBI Taxonomy" id="1826727"/>
    <lineage>
        <taxon>Bacteria</taxon>
        <taxon>Bacillati</taxon>
        <taxon>Bacillota</taxon>
        <taxon>Clostridia</taxon>
        <taxon>Eubacteriales</taxon>
        <taxon>Proteinivoracaceae</taxon>
        <taxon>Proteinivorax</taxon>
    </lineage>
</organism>
<reference evidence="3" key="2">
    <citation type="submission" date="2024-06" db="EMBL/GenBank/DDBJ databases">
        <authorList>
            <person name="Petrova K.O."/>
            <person name="Toshchakov S.V."/>
            <person name="Boltjanskaja Y.V."/>
            <person name="Kevbrin V.V."/>
        </authorList>
    </citation>
    <scope>NUCLEOTIDE SEQUENCE</scope>
    <source>
        <strain evidence="3">Z-710</strain>
    </source>
</reference>
<reference evidence="3" key="1">
    <citation type="journal article" date="2018" name="Antonie Van Leeuwenhoek">
        <title>Proteinivorax hydrogeniformans sp. nov., an anaerobic, haloalkaliphilic bacterium fermenting proteinaceous compounds with high hydrogen production.</title>
        <authorList>
            <person name="Boltyanskaya Y."/>
            <person name="Detkova E."/>
            <person name="Pimenov N."/>
            <person name="Kevbrin V."/>
        </authorList>
    </citation>
    <scope>NUCLEOTIDE SEQUENCE</scope>
    <source>
        <strain evidence="3">Z-710</strain>
    </source>
</reference>
<name>A0AAU8HRV2_9FIRM</name>
<dbReference type="CDD" id="cd05830">
    <property type="entry name" value="Sortase_E"/>
    <property type="match status" value="1"/>
</dbReference>
<dbReference type="GO" id="GO:0016787">
    <property type="term" value="F:hydrolase activity"/>
    <property type="evidence" value="ECO:0007669"/>
    <property type="project" value="UniProtKB-KW"/>
</dbReference>
<sequence>MILYPSFLKFQSYRVQRQLRSEFENFIENEPKPINQQLDLAGHQRDMGEITPFEEVIPPKLTEFPPTEIRIPSITVSTMVVVGESIEAFSDINHQPGYYPDSAFPGMGNVLIGGHRGGPAGYFRKLNELKAGDEIMLRTPRHTYHYSVNTVKVVERDDWSIAQENGENMLTLTTCQGEGSDTSAKRLVVQSSLEKVTLHRLAER</sequence>
<dbReference type="RefSeq" id="WP_353892424.1">
    <property type="nucleotide sequence ID" value="NZ_CP159485.1"/>
</dbReference>
<dbReference type="Gene3D" id="2.40.260.10">
    <property type="entry name" value="Sortase"/>
    <property type="match status" value="1"/>
</dbReference>
<protein>
    <submittedName>
        <fullName evidence="3">Class E sortase</fullName>
    </submittedName>
</protein>
<keyword evidence="1" id="KW-0378">Hydrolase</keyword>
<evidence type="ECO:0000256" key="2">
    <source>
        <dbReference type="PIRSR" id="PIRSR605754-1"/>
    </source>
</evidence>
<feature type="active site" description="Acyl-thioester intermediate" evidence="2">
    <location>
        <position position="175"/>
    </location>
</feature>
<evidence type="ECO:0000313" key="3">
    <source>
        <dbReference type="EMBL" id="XCI27847.1"/>
    </source>
</evidence>
<dbReference type="InterPro" id="IPR023365">
    <property type="entry name" value="Sortase_dom-sf"/>
</dbReference>
<accession>A0AAU8HRV2</accession>
<dbReference type="NCBIfam" id="TIGR01076">
    <property type="entry name" value="sortase_fam"/>
    <property type="match status" value="1"/>
</dbReference>
<dbReference type="InterPro" id="IPR005754">
    <property type="entry name" value="Sortase"/>
</dbReference>
<dbReference type="InterPro" id="IPR042003">
    <property type="entry name" value="Sortase_E"/>
</dbReference>
<dbReference type="Pfam" id="PF04203">
    <property type="entry name" value="Sortase"/>
    <property type="match status" value="1"/>
</dbReference>
<feature type="active site" description="Proton donor/acceptor" evidence="2">
    <location>
        <position position="115"/>
    </location>
</feature>
<gene>
    <name evidence="3" type="ORF">PRVXH_001771</name>
</gene>
<evidence type="ECO:0000256" key="1">
    <source>
        <dbReference type="ARBA" id="ARBA00022801"/>
    </source>
</evidence>
<dbReference type="AlphaFoldDB" id="A0AAU8HRV2"/>
<proteinExistence type="predicted"/>
<dbReference type="EMBL" id="CP159485">
    <property type="protein sequence ID" value="XCI27847.1"/>
    <property type="molecule type" value="Genomic_DNA"/>
</dbReference>